<dbReference type="GO" id="GO:0071949">
    <property type="term" value="F:FAD binding"/>
    <property type="evidence" value="ECO:0007669"/>
    <property type="project" value="InterPro"/>
</dbReference>
<dbReference type="PANTHER" id="PTHR42934:SF2">
    <property type="entry name" value="GLYCOLATE OXIDASE SUBUNIT GLCD"/>
    <property type="match status" value="1"/>
</dbReference>
<dbReference type="STRING" id="928724.SacglDRAFT_03395"/>
<dbReference type="RefSeq" id="WP_005465997.1">
    <property type="nucleotide sequence ID" value="NZ_CM001484.1"/>
</dbReference>
<dbReference type="InterPro" id="IPR016171">
    <property type="entry name" value="Vanillyl_alc_oxidase_C-sub2"/>
</dbReference>
<dbReference type="SUPFAM" id="SSF56176">
    <property type="entry name" value="FAD-binding/transporter-associated domain-like"/>
    <property type="match status" value="1"/>
</dbReference>
<dbReference type="GO" id="GO:0016491">
    <property type="term" value="F:oxidoreductase activity"/>
    <property type="evidence" value="ECO:0007669"/>
    <property type="project" value="UniProtKB-KW"/>
</dbReference>
<evidence type="ECO:0000259" key="5">
    <source>
        <dbReference type="PROSITE" id="PS51387"/>
    </source>
</evidence>
<dbReference type="Gene3D" id="1.10.45.10">
    <property type="entry name" value="Vanillyl-alcohol Oxidase, Chain A, domain 4"/>
    <property type="match status" value="1"/>
</dbReference>
<reference evidence="6 7" key="1">
    <citation type="submission" date="2011-09" db="EMBL/GenBank/DDBJ databases">
        <authorList>
            <consortium name="US DOE Joint Genome Institute (JGI-PGF)"/>
            <person name="Lucas S."/>
            <person name="Han J."/>
            <person name="Lapidus A."/>
            <person name="Cheng J.-F."/>
            <person name="Goodwin L."/>
            <person name="Pitluck S."/>
            <person name="Peters L."/>
            <person name="Land M.L."/>
            <person name="Hauser L."/>
            <person name="Brambilla E."/>
            <person name="Klenk H.-P."/>
            <person name="Woyke T.J."/>
        </authorList>
    </citation>
    <scope>NUCLEOTIDE SEQUENCE [LARGE SCALE GENOMIC DNA]</scope>
    <source>
        <strain evidence="6 7">K62</strain>
    </source>
</reference>
<dbReference type="InterPro" id="IPR016164">
    <property type="entry name" value="FAD-linked_Oxase-like_C"/>
</dbReference>
<keyword evidence="3" id="KW-0274">FAD</keyword>
<dbReference type="OrthoDB" id="9811557at2"/>
<dbReference type="Pfam" id="PF02913">
    <property type="entry name" value="FAD-oxidase_C"/>
    <property type="match status" value="1"/>
</dbReference>
<evidence type="ECO:0000256" key="3">
    <source>
        <dbReference type="ARBA" id="ARBA00022827"/>
    </source>
</evidence>
<dbReference type="InterPro" id="IPR016166">
    <property type="entry name" value="FAD-bd_PCMH"/>
</dbReference>
<evidence type="ECO:0000313" key="6">
    <source>
        <dbReference type="EMBL" id="EIF00256.1"/>
    </source>
</evidence>
<dbReference type="InterPro" id="IPR004113">
    <property type="entry name" value="FAD-bd_oxidored_4_C"/>
</dbReference>
<dbReference type="InterPro" id="IPR051914">
    <property type="entry name" value="FAD-linked_OxidoTrans_Type4"/>
</dbReference>
<keyword evidence="7" id="KW-1185">Reference proteome</keyword>
<reference evidence="7" key="2">
    <citation type="submission" date="2012-01" db="EMBL/GenBank/DDBJ databases">
        <title>Noncontiguous Finished sequence of chromosome of Saccharomonospora glauca K62.</title>
        <authorList>
            <consortium name="US DOE Joint Genome Institute"/>
            <person name="Lucas S."/>
            <person name="Han J."/>
            <person name="Lapidus A."/>
            <person name="Cheng J.-F."/>
            <person name="Goodwin L."/>
            <person name="Pitluck S."/>
            <person name="Peters L."/>
            <person name="Mikhailova N."/>
            <person name="Held B."/>
            <person name="Detter J.C."/>
            <person name="Han C."/>
            <person name="Tapia R."/>
            <person name="Land M."/>
            <person name="Hauser L."/>
            <person name="Kyrpides N."/>
            <person name="Ivanova N."/>
            <person name="Pagani I."/>
            <person name="Brambilla E.-M."/>
            <person name="Klenk H.-P."/>
            <person name="Woyke T."/>
        </authorList>
    </citation>
    <scope>NUCLEOTIDE SEQUENCE [LARGE SCALE GENOMIC DNA]</scope>
    <source>
        <strain evidence="7">K62</strain>
    </source>
</reference>
<dbReference type="InterPro" id="IPR036318">
    <property type="entry name" value="FAD-bd_PCMH-like_sf"/>
</dbReference>
<evidence type="ECO:0000256" key="1">
    <source>
        <dbReference type="ARBA" id="ARBA00001974"/>
    </source>
</evidence>
<keyword evidence="4" id="KW-0560">Oxidoreductase</keyword>
<dbReference type="Gene3D" id="3.30.70.2740">
    <property type="match status" value="1"/>
</dbReference>
<proteinExistence type="predicted"/>
<dbReference type="PANTHER" id="PTHR42934">
    <property type="entry name" value="GLYCOLATE OXIDASE SUBUNIT GLCD"/>
    <property type="match status" value="1"/>
</dbReference>
<protein>
    <submittedName>
        <fullName evidence="6">FAD/FMN-dependent dehydrogenase</fullName>
    </submittedName>
</protein>
<dbReference type="Gene3D" id="3.30.465.10">
    <property type="match status" value="1"/>
</dbReference>
<dbReference type="eggNOG" id="COG0277">
    <property type="taxonomic scope" value="Bacteria"/>
</dbReference>
<evidence type="ECO:0000256" key="4">
    <source>
        <dbReference type="ARBA" id="ARBA00023002"/>
    </source>
</evidence>
<dbReference type="FunFam" id="1.10.45.10:FF:000001">
    <property type="entry name" value="D-lactate dehydrogenase mitochondrial"/>
    <property type="match status" value="1"/>
</dbReference>
<dbReference type="InterPro" id="IPR006094">
    <property type="entry name" value="Oxid_FAD_bind_N"/>
</dbReference>
<name>I1D5N1_9PSEU</name>
<dbReference type="PROSITE" id="PS51387">
    <property type="entry name" value="FAD_PCMH"/>
    <property type="match status" value="1"/>
</dbReference>
<dbReference type="AlphaFoldDB" id="I1D5N1"/>
<dbReference type="Proteomes" id="UP000005087">
    <property type="component" value="Chromosome"/>
</dbReference>
<dbReference type="HOGENOM" id="CLU_017779_9_2_11"/>
<dbReference type="EMBL" id="CM001484">
    <property type="protein sequence ID" value="EIF00256.1"/>
    <property type="molecule type" value="Genomic_DNA"/>
</dbReference>
<gene>
    <name evidence="6" type="ORF">SacglDRAFT_03395</name>
</gene>
<keyword evidence="2" id="KW-0285">Flavoprotein</keyword>
<evidence type="ECO:0000256" key="2">
    <source>
        <dbReference type="ARBA" id="ARBA00022630"/>
    </source>
</evidence>
<organism evidence="6 7">
    <name type="scientific">Saccharomonospora glauca K62</name>
    <dbReference type="NCBI Taxonomy" id="928724"/>
    <lineage>
        <taxon>Bacteria</taxon>
        <taxon>Bacillati</taxon>
        <taxon>Actinomycetota</taxon>
        <taxon>Actinomycetes</taxon>
        <taxon>Pseudonocardiales</taxon>
        <taxon>Pseudonocardiaceae</taxon>
        <taxon>Saccharomonospora</taxon>
    </lineage>
</organism>
<comment type="cofactor">
    <cofactor evidence="1">
        <name>FAD</name>
        <dbReference type="ChEBI" id="CHEBI:57692"/>
    </cofactor>
</comment>
<dbReference type="SUPFAM" id="SSF55103">
    <property type="entry name" value="FAD-linked oxidases, C-terminal domain"/>
    <property type="match status" value="1"/>
</dbReference>
<accession>I1D5N1</accession>
<feature type="domain" description="FAD-binding PCMH-type" evidence="5">
    <location>
        <begin position="36"/>
        <end position="214"/>
    </location>
</feature>
<evidence type="ECO:0000313" key="7">
    <source>
        <dbReference type="Proteomes" id="UP000005087"/>
    </source>
</evidence>
<dbReference type="Pfam" id="PF01565">
    <property type="entry name" value="FAD_binding_4"/>
    <property type="match status" value="1"/>
</dbReference>
<dbReference type="InterPro" id="IPR016169">
    <property type="entry name" value="FAD-bd_PCMH_sub2"/>
</dbReference>
<sequence>MSDVAQRLAEIVGADNVVSGDAVGDDYSGDEALVGDKVRPAHVVKPGTAEEVAAVLRLATEESVPVTARGSGTGLSGAARPLAGGMVVSFERMDAILDIDTVNHVAVVQPGVTLSDLDSATAEVGLGYTVYPGEMSASVGGNVGTNAGGMRAVKYGVARNNILGLQAALPTGELIRTGGRTVKTSTGYDLTQLIIGSEGTLALATEVIVKLHPRLPHGATVLAPFPTLDTVMNAVPRVVASGLAPHILEYIDALTMAAITHTSQLSLGVPDDVRDASQAYLVVGLENHDADRLSGDVETLGELLTELGAPDSYVLEGPSARKLIEAREKAFWTAKAAGADEVIDVVVPRSALPAFLSEAQAAAARTESGVVGCGHAGDGNVHLAVFQKDPDKRARLLHEIFAAGMELGGAISGEHGIGRAKKDHFLRLEDPVKIELMSRVKRAFDPAGILNPGVLFGRED</sequence>